<protein>
    <submittedName>
        <fullName evidence="2">IDEAL domain-containing protein</fullName>
    </submittedName>
</protein>
<keyword evidence="3" id="KW-1185">Reference proteome</keyword>
<reference evidence="3" key="1">
    <citation type="journal article" date="2019" name="Int. J. Syst. Evol. Microbiol.">
        <title>The Global Catalogue of Microorganisms (GCM) 10K type strain sequencing project: providing services to taxonomists for standard genome sequencing and annotation.</title>
        <authorList>
            <consortium name="The Broad Institute Genomics Platform"/>
            <consortium name="The Broad Institute Genome Sequencing Center for Infectious Disease"/>
            <person name="Wu L."/>
            <person name="Ma J."/>
        </authorList>
    </citation>
    <scope>NUCLEOTIDE SEQUENCE [LARGE SCALE GENOMIC DNA]</scope>
    <source>
        <strain evidence="3">CGMCC 4.1434</strain>
    </source>
</reference>
<dbReference type="Gene3D" id="4.10.810.10">
    <property type="entry name" value="Virus Scaffolding Protein, Chain A"/>
    <property type="match status" value="1"/>
</dbReference>
<evidence type="ECO:0000313" key="3">
    <source>
        <dbReference type="Proteomes" id="UP001596109"/>
    </source>
</evidence>
<evidence type="ECO:0000313" key="2">
    <source>
        <dbReference type="EMBL" id="MFC5587522.1"/>
    </source>
</evidence>
<feature type="domain" description="IDEAL" evidence="1">
    <location>
        <begin position="8"/>
        <end position="32"/>
    </location>
</feature>
<dbReference type="InterPro" id="IPR027393">
    <property type="entry name" value="Virus_scaffolding_prot_C"/>
</dbReference>
<accession>A0ABW0TDN6</accession>
<name>A0ABW0TDN6_9BACL</name>
<gene>
    <name evidence="2" type="ORF">ACFPRA_01185</name>
</gene>
<dbReference type="InterPro" id="IPR014957">
    <property type="entry name" value="IDEAL_dom"/>
</dbReference>
<sequence>MIKDREIMLEELINIALDTGDEKTFMDLSENLIEMNERMGAIERDHRGGISGLISQSP</sequence>
<organism evidence="2 3">
    <name type="scientific">Sporosarcina soli</name>
    <dbReference type="NCBI Taxonomy" id="334736"/>
    <lineage>
        <taxon>Bacteria</taxon>
        <taxon>Bacillati</taxon>
        <taxon>Bacillota</taxon>
        <taxon>Bacilli</taxon>
        <taxon>Bacillales</taxon>
        <taxon>Caryophanaceae</taxon>
        <taxon>Sporosarcina</taxon>
    </lineage>
</organism>
<dbReference type="Proteomes" id="UP001596109">
    <property type="component" value="Unassembled WGS sequence"/>
</dbReference>
<evidence type="ECO:0000259" key="1">
    <source>
        <dbReference type="Pfam" id="PF08858"/>
    </source>
</evidence>
<proteinExistence type="predicted"/>
<dbReference type="EMBL" id="JBHSNO010000001">
    <property type="protein sequence ID" value="MFC5587522.1"/>
    <property type="molecule type" value="Genomic_DNA"/>
</dbReference>
<dbReference type="RefSeq" id="WP_381429609.1">
    <property type="nucleotide sequence ID" value="NZ_JBHSNO010000001.1"/>
</dbReference>
<comment type="caution">
    <text evidence="2">The sequence shown here is derived from an EMBL/GenBank/DDBJ whole genome shotgun (WGS) entry which is preliminary data.</text>
</comment>
<dbReference type="Pfam" id="PF08858">
    <property type="entry name" value="IDEAL"/>
    <property type="match status" value="1"/>
</dbReference>